<dbReference type="SUPFAM" id="SSF53098">
    <property type="entry name" value="Ribonuclease H-like"/>
    <property type="match status" value="1"/>
</dbReference>
<dbReference type="InterPro" id="IPR002559">
    <property type="entry name" value="Transposase_11"/>
</dbReference>
<dbReference type="GO" id="GO:0004803">
    <property type="term" value="F:transposase activity"/>
    <property type="evidence" value="ECO:0007669"/>
    <property type="project" value="InterPro"/>
</dbReference>
<dbReference type="GO" id="GO:0003677">
    <property type="term" value="F:DNA binding"/>
    <property type="evidence" value="ECO:0007669"/>
    <property type="project" value="InterPro"/>
</dbReference>
<dbReference type="PANTHER" id="PTHR34614:SF2">
    <property type="entry name" value="TRANSPOSASE IS4-LIKE DOMAIN-CONTAINING PROTEIN"/>
    <property type="match status" value="1"/>
</dbReference>
<evidence type="ECO:0000313" key="4">
    <source>
        <dbReference type="EMBL" id="UXE58743.1"/>
    </source>
</evidence>
<feature type="transmembrane region" description="Helical" evidence="1">
    <location>
        <begin position="447"/>
        <end position="464"/>
    </location>
</feature>
<name>A0A977KS85_9CYAN</name>
<keyword evidence="1" id="KW-0812">Transmembrane</keyword>
<evidence type="ECO:0000256" key="1">
    <source>
        <dbReference type="SAM" id="Phobius"/>
    </source>
</evidence>
<feature type="domain" description="DUF4277" evidence="3">
    <location>
        <begin position="5"/>
        <end position="111"/>
    </location>
</feature>
<keyword evidence="1" id="KW-1133">Transmembrane helix</keyword>
<organism evidence="4">
    <name type="scientific">Woronichinia naegeliana WA131</name>
    <dbReference type="NCBI Taxonomy" id="2824559"/>
    <lineage>
        <taxon>Bacteria</taxon>
        <taxon>Bacillati</taxon>
        <taxon>Cyanobacteriota</taxon>
        <taxon>Cyanophyceae</taxon>
        <taxon>Synechococcales</taxon>
        <taxon>Coelosphaeriaceae</taxon>
        <taxon>Woronichinia</taxon>
    </lineage>
</organism>
<dbReference type="KEGG" id="wna:KA717_22295"/>
<dbReference type="GO" id="GO:0006313">
    <property type="term" value="P:DNA transposition"/>
    <property type="evidence" value="ECO:0007669"/>
    <property type="project" value="InterPro"/>
</dbReference>
<proteinExistence type="predicted"/>
<dbReference type="NCBIfam" id="NF033559">
    <property type="entry name" value="transpos_IS1634"/>
    <property type="match status" value="1"/>
</dbReference>
<gene>
    <name evidence="4" type="ORF">KA717_22295</name>
</gene>
<protein>
    <submittedName>
        <fullName evidence="4">IS1634 family transposase</fullName>
    </submittedName>
</protein>
<accession>A0A977KS85</accession>
<dbReference type="PANTHER" id="PTHR34614">
    <property type="match status" value="1"/>
</dbReference>
<dbReference type="AlphaFoldDB" id="A0A977KS85"/>
<dbReference type="InterPro" id="IPR025457">
    <property type="entry name" value="DUF4277"/>
</dbReference>
<evidence type="ECO:0000259" key="2">
    <source>
        <dbReference type="Pfam" id="PF01609"/>
    </source>
</evidence>
<dbReference type="Pfam" id="PF14104">
    <property type="entry name" value="DUF4277"/>
    <property type="match status" value="1"/>
</dbReference>
<dbReference type="Proteomes" id="UP001065613">
    <property type="component" value="Chromosome"/>
</dbReference>
<sequence>MNNLNIKDLDHLGIVAGIIDEMGLVEIIDEEVGTHPQEKLSVGTIVKAMILNCLGCINAPLYLFSEFFKGKALEHLLGEGIKAEDLNDDKLGRSLDKVFGVGVKNRFTKIVLKAAAIFGIEQKSKHLDSTSMSVQGKYKERIEDEEDEQTKAIKIKFGYSRDKRPDLKQFMLNMICSGDGGVPLFMQLGDGNESDKKVFPQIIKDCQERLNMEGLSVIDGAFYTAENVGMARSIQWLSRVPLTLKEATETLASISEDQWQQGEQDGYRWQVRASEYGGEQQRWLVVESAQRLQSDNKAISQKIEKADKVVKKEWQKLCGQNFACEADALTEAQLWPKTLTYHQLSQVEVQTIPYYAKGGRPKQGATPLGFHYRLTGQLSLGSSCLQAASKRAGRFILATNVLDSQVLSPDQMLAEYKAQQNTERGFRFLKDPFFFASALFLKNPQRIMALMMIMVVSLLVYTLAQRRLRQALALAHQTIPNQKGKPTAIPTLLWVFQSFLFIRWLEIDGIQTIVNLTSKHKHILSFLGSSCQKYYFVS</sequence>
<evidence type="ECO:0000259" key="3">
    <source>
        <dbReference type="Pfam" id="PF14104"/>
    </source>
</evidence>
<reference evidence="4" key="1">
    <citation type="submission" date="2021-04" db="EMBL/GenBank/DDBJ databases">
        <title>Genome sequence of Woronichinia naegeliana from Washington state freshwater lake bloom.</title>
        <authorList>
            <person name="Dreher T.W."/>
        </authorList>
    </citation>
    <scope>NUCLEOTIDE SEQUENCE</scope>
    <source>
        <strain evidence="4">WA131</strain>
    </source>
</reference>
<feature type="domain" description="Transposase IS4-like" evidence="2">
    <location>
        <begin position="127"/>
        <end position="458"/>
    </location>
</feature>
<dbReference type="InterPro" id="IPR012337">
    <property type="entry name" value="RNaseH-like_sf"/>
</dbReference>
<keyword evidence="1" id="KW-0472">Membrane</keyword>
<dbReference type="InterPro" id="IPR047654">
    <property type="entry name" value="IS1634_transpos"/>
</dbReference>
<dbReference type="EMBL" id="CP073041">
    <property type="protein sequence ID" value="UXE58743.1"/>
    <property type="molecule type" value="Genomic_DNA"/>
</dbReference>
<dbReference type="Pfam" id="PF01609">
    <property type="entry name" value="DDE_Tnp_1"/>
    <property type="match status" value="1"/>
</dbReference>